<dbReference type="PROSITE" id="PS50005">
    <property type="entry name" value="TPR"/>
    <property type="match status" value="1"/>
</dbReference>
<name>A0A2T6BGI3_9BACL</name>
<protein>
    <submittedName>
        <fullName evidence="4">Tetratricopeptide repeat protein</fullName>
    </submittedName>
</protein>
<dbReference type="Pfam" id="PF13432">
    <property type="entry name" value="TPR_16"/>
    <property type="match status" value="1"/>
</dbReference>
<reference evidence="4 5" key="1">
    <citation type="submission" date="2018-04" db="EMBL/GenBank/DDBJ databases">
        <title>Genomic Encyclopedia of Archaeal and Bacterial Type Strains, Phase II (KMG-II): from individual species to whole genera.</title>
        <authorList>
            <person name="Goeker M."/>
        </authorList>
    </citation>
    <scope>NUCLEOTIDE SEQUENCE [LARGE SCALE GENOMIC DNA]</scope>
    <source>
        <strain evidence="4 5">DSM 45787</strain>
    </source>
</reference>
<dbReference type="AlphaFoldDB" id="A0A2T6BGI3"/>
<dbReference type="Gene3D" id="1.25.40.10">
    <property type="entry name" value="Tetratricopeptide repeat domain"/>
    <property type="match status" value="1"/>
</dbReference>
<organism evidence="4 5">
    <name type="scientific">Melghirimyces profundicolus</name>
    <dbReference type="NCBI Taxonomy" id="1242148"/>
    <lineage>
        <taxon>Bacteria</taxon>
        <taxon>Bacillati</taxon>
        <taxon>Bacillota</taxon>
        <taxon>Bacilli</taxon>
        <taxon>Bacillales</taxon>
        <taxon>Thermoactinomycetaceae</taxon>
        <taxon>Melghirimyces</taxon>
    </lineage>
</organism>
<comment type="caution">
    <text evidence="4">The sequence shown here is derived from an EMBL/GenBank/DDBJ whole genome shotgun (WGS) entry which is preliminary data.</text>
</comment>
<evidence type="ECO:0000256" key="2">
    <source>
        <dbReference type="ARBA" id="ARBA00022803"/>
    </source>
</evidence>
<dbReference type="RefSeq" id="WP_170109664.1">
    <property type="nucleotide sequence ID" value="NZ_QBKR01000021.1"/>
</dbReference>
<keyword evidence="2 3" id="KW-0802">TPR repeat</keyword>
<evidence type="ECO:0000313" key="5">
    <source>
        <dbReference type="Proteomes" id="UP000244240"/>
    </source>
</evidence>
<keyword evidence="1" id="KW-0677">Repeat</keyword>
<dbReference type="SUPFAM" id="SSF48452">
    <property type="entry name" value="TPR-like"/>
    <property type="match status" value="1"/>
</dbReference>
<sequence length="233" mass="26624">MTGGTAAKVDEVHTDDRALTQIGGNGNAEVDRYWDLARLKVRRKRFSEALAALEELLEADPFHVEGLLLRARVLEEAGRMDEARKAYRKVISGYPEYSPGHREFGRFLLFTEGSPGASETHLMKGLTINPQDAFAHALLAEVYARTGRKQQALLHVEIASRFRTEDIRYFEVCAKVLARLGESTEQVRLLKRTVFSHADNRAAKVRFKRAMRAERREKKNPRAFKRYLQKVLP</sequence>
<dbReference type="EMBL" id="QBKR01000021">
    <property type="protein sequence ID" value="PTX55167.1"/>
    <property type="molecule type" value="Genomic_DNA"/>
</dbReference>
<dbReference type="PANTHER" id="PTHR44943">
    <property type="entry name" value="CELLULOSE SYNTHASE OPERON PROTEIN C"/>
    <property type="match status" value="1"/>
</dbReference>
<dbReference type="PANTHER" id="PTHR44943:SF8">
    <property type="entry name" value="TPR REPEAT-CONTAINING PROTEIN MJ0263"/>
    <property type="match status" value="1"/>
</dbReference>
<evidence type="ECO:0000256" key="1">
    <source>
        <dbReference type="ARBA" id="ARBA00022737"/>
    </source>
</evidence>
<gene>
    <name evidence="4" type="ORF">C8P63_12147</name>
</gene>
<dbReference type="InterPro" id="IPR019734">
    <property type="entry name" value="TPR_rpt"/>
</dbReference>
<accession>A0A2T6BGI3</accession>
<proteinExistence type="predicted"/>
<evidence type="ECO:0000313" key="4">
    <source>
        <dbReference type="EMBL" id="PTX55167.1"/>
    </source>
</evidence>
<dbReference type="Proteomes" id="UP000244240">
    <property type="component" value="Unassembled WGS sequence"/>
</dbReference>
<evidence type="ECO:0000256" key="3">
    <source>
        <dbReference type="PROSITE-ProRule" id="PRU00339"/>
    </source>
</evidence>
<dbReference type="SMART" id="SM00028">
    <property type="entry name" value="TPR"/>
    <property type="match status" value="3"/>
</dbReference>
<dbReference type="InterPro" id="IPR011990">
    <property type="entry name" value="TPR-like_helical_dom_sf"/>
</dbReference>
<keyword evidence="5" id="KW-1185">Reference proteome</keyword>
<dbReference type="InterPro" id="IPR051685">
    <property type="entry name" value="Ycf3/AcsC/BcsC/TPR_MFPF"/>
</dbReference>
<feature type="repeat" description="TPR" evidence="3">
    <location>
        <begin position="30"/>
        <end position="63"/>
    </location>
</feature>